<evidence type="ECO:0000313" key="2">
    <source>
        <dbReference type="Proteomes" id="UP001338125"/>
    </source>
</evidence>
<sequence>MSPSGNHIKSLLSIIQFSQYPLIFSLLGVHKNIRAIIMSDGNSTKTEADEPKSTQITAFAATAAVVRGSIEKMERIVVKANSERDQHVLITIDGGSRIVSGSGLQDTVLDIIALKSDWKKVTVTCMYIKDGKRVSSEEVTTFGPQLVKGEST</sequence>
<organism evidence="1 2">
    <name type="scientific">Cladobotryum mycophilum</name>
    <dbReference type="NCBI Taxonomy" id="491253"/>
    <lineage>
        <taxon>Eukaryota</taxon>
        <taxon>Fungi</taxon>
        <taxon>Dikarya</taxon>
        <taxon>Ascomycota</taxon>
        <taxon>Pezizomycotina</taxon>
        <taxon>Sordariomycetes</taxon>
        <taxon>Hypocreomycetidae</taxon>
        <taxon>Hypocreales</taxon>
        <taxon>Hypocreaceae</taxon>
        <taxon>Cladobotryum</taxon>
    </lineage>
</organism>
<keyword evidence="2" id="KW-1185">Reference proteome</keyword>
<protein>
    <submittedName>
        <fullName evidence="1">Uncharacterized protein</fullName>
    </submittedName>
</protein>
<reference evidence="1 2" key="1">
    <citation type="submission" date="2024-01" db="EMBL/GenBank/DDBJ databases">
        <title>Complete genome of Cladobotryum mycophilum ATHUM6906.</title>
        <authorList>
            <person name="Christinaki A.C."/>
            <person name="Myridakis A.I."/>
            <person name="Kouvelis V.N."/>
        </authorList>
    </citation>
    <scope>NUCLEOTIDE SEQUENCE [LARGE SCALE GENOMIC DNA]</scope>
    <source>
        <strain evidence="1 2">ATHUM6906</strain>
    </source>
</reference>
<accession>A0ABR0S7F0</accession>
<dbReference type="EMBL" id="JAVFKD010000016">
    <property type="protein sequence ID" value="KAK5987889.1"/>
    <property type="molecule type" value="Genomic_DNA"/>
</dbReference>
<gene>
    <name evidence="1" type="ORF">PT974_12024</name>
</gene>
<proteinExistence type="predicted"/>
<comment type="caution">
    <text evidence="1">The sequence shown here is derived from an EMBL/GenBank/DDBJ whole genome shotgun (WGS) entry which is preliminary data.</text>
</comment>
<name>A0ABR0S7F0_9HYPO</name>
<dbReference type="Proteomes" id="UP001338125">
    <property type="component" value="Unassembled WGS sequence"/>
</dbReference>
<evidence type="ECO:0000313" key="1">
    <source>
        <dbReference type="EMBL" id="KAK5987889.1"/>
    </source>
</evidence>